<sequence length="254" mass="28391">MLSKMAFCKLAFPVLVMACLLFPFTFPSHVSVRNDAGVKVSTSNSSQKVNVSIYYEALCVRCAKFIVNKLEDVFENGLISIINLRLVPWGASYISKSNNTIICKHGQDECQLNTIQACAIYVWPDVNKHYGLIYCIEFLAIEERQKEWESCFKSLGLPQKHILDCYNSGKGRTLELAYANETAHLSPRHAFTPWVVVNNQSIGNDYENFAAYICKAYKGNASTESCKSLPSNINSTSIAKKLTSSTPTKKMLSL</sequence>
<keyword evidence="3" id="KW-0732">Signal</keyword>
<dbReference type="InParanoid" id="A0A061ER18"/>
<dbReference type="STRING" id="3641.A0A061ER18"/>
<feature type="chain" id="PRO_5001597700" evidence="3">
    <location>
        <begin position="28"/>
        <end position="254"/>
    </location>
</feature>
<dbReference type="AlphaFoldDB" id="A0A061ER18"/>
<gene>
    <name evidence="4" type="ORF">TCM_021614</name>
</gene>
<accession>A0A061ER18</accession>
<dbReference type="Proteomes" id="UP000026915">
    <property type="component" value="Chromosome 5"/>
</dbReference>
<evidence type="ECO:0000256" key="3">
    <source>
        <dbReference type="SAM" id="SignalP"/>
    </source>
</evidence>
<evidence type="ECO:0000313" key="5">
    <source>
        <dbReference type="Proteomes" id="UP000026915"/>
    </source>
</evidence>
<dbReference type="OMA" id="FDLIYCM"/>
<dbReference type="HOGENOM" id="CLU_066886_1_1_1"/>
<reference evidence="4 5" key="1">
    <citation type="journal article" date="2013" name="Genome Biol.">
        <title>The genome sequence of the most widely cultivated cacao type and its use to identify candidate genes regulating pod color.</title>
        <authorList>
            <person name="Motamayor J.C."/>
            <person name="Mockaitis K."/>
            <person name="Schmutz J."/>
            <person name="Haiminen N."/>
            <person name="Iii D.L."/>
            <person name="Cornejo O."/>
            <person name="Findley S.D."/>
            <person name="Zheng P."/>
            <person name="Utro F."/>
            <person name="Royaert S."/>
            <person name="Saski C."/>
            <person name="Jenkins J."/>
            <person name="Podicheti R."/>
            <person name="Zhao M."/>
            <person name="Scheffler B.E."/>
            <person name="Stack J.C."/>
            <person name="Feltus F.A."/>
            <person name="Mustiga G.M."/>
            <person name="Amores F."/>
            <person name="Phillips W."/>
            <person name="Marelli J.P."/>
            <person name="May G.D."/>
            <person name="Shapiro H."/>
            <person name="Ma J."/>
            <person name="Bustamante C.D."/>
            <person name="Schnell R.J."/>
            <person name="Main D."/>
            <person name="Gilbert D."/>
            <person name="Parida L."/>
            <person name="Kuhn D.N."/>
        </authorList>
    </citation>
    <scope>NUCLEOTIDE SEQUENCE [LARGE SCALE GENOMIC DNA]</scope>
    <source>
        <strain evidence="5">cv. Matina 1-6</strain>
    </source>
</reference>
<dbReference type="InterPro" id="IPR004911">
    <property type="entry name" value="Interferon-induced_GILT"/>
</dbReference>
<dbReference type="PANTHER" id="PTHR13234:SF27">
    <property type="entry name" value="GAMMA INTERFERON INDUCIBLE LYSOSOMAL THIOL REDUCTASE"/>
    <property type="match status" value="1"/>
</dbReference>
<dbReference type="Gramene" id="EOY07103">
    <property type="protein sequence ID" value="EOY07103"/>
    <property type="gene ID" value="TCM_021614"/>
</dbReference>
<keyword evidence="5" id="KW-1185">Reference proteome</keyword>
<protein>
    <submittedName>
        <fullName evidence="4">Gamma-interferon-inducible lysosomal thiol reductase, putative</fullName>
    </submittedName>
</protein>
<organism evidence="4 5">
    <name type="scientific">Theobroma cacao</name>
    <name type="common">Cacao</name>
    <name type="synonym">Cocoa</name>
    <dbReference type="NCBI Taxonomy" id="3641"/>
    <lineage>
        <taxon>Eukaryota</taxon>
        <taxon>Viridiplantae</taxon>
        <taxon>Streptophyta</taxon>
        <taxon>Embryophyta</taxon>
        <taxon>Tracheophyta</taxon>
        <taxon>Spermatophyta</taxon>
        <taxon>Magnoliopsida</taxon>
        <taxon>eudicotyledons</taxon>
        <taxon>Gunneridae</taxon>
        <taxon>Pentapetalae</taxon>
        <taxon>rosids</taxon>
        <taxon>malvids</taxon>
        <taxon>Malvales</taxon>
        <taxon>Malvaceae</taxon>
        <taxon>Byttnerioideae</taxon>
        <taxon>Theobroma</taxon>
    </lineage>
</organism>
<dbReference type="GO" id="GO:0016491">
    <property type="term" value="F:oxidoreductase activity"/>
    <property type="evidence" value="ECO:0000318"/>
    <property type="project" value="GO_Central"/>
</dbReference>
<evidence type="ECO:0000256" key="2">
    <source>
        <dbReference type="ARBA" id="ARBA00023180"/>
    </source>
</evidence>
<evidence type="ECO:0000256" key="1">
    <source>
        <dbReference type="ARBA" id="ARBA00005679"/>
    </source>
</evidence>
<dbReference type="eggNOG" id="KOG3160">
    <property type="taxonomic scope" value="Eukaryota"/>
</dbReference>
<dbReference type="PANTHER" id="PTHR13234">
    <property type="entry name" value="GAMMA-INTERFERON INDUCIBLE LYSOSOMAL THIOL REDUCTASE GILT"/>
    <property type="match status" value="1"/>
</dbReference>
<dbReference type="Pfam" id="PF03227">
    <property type="entry name" value="GILT"/>
    <property type="match status" value="1"/>
</dbReference>
<evidence type="ECO:0000313" key="4">
    <source>
        <dbReference type="EMBL" id="EOY07103.1"/>
    </source>
</evidence>
<dbReference type="EMBL" id="CM001883">
    <property type="protein sequence ID" value="EOY07103.1"/>
    <property type="molecule type" value="Genomic_DNA"/>
</dbReference>
<feature type="signal peptide" evidence="3">
    <location>
        <begin position="1"/>
        <end position="27"/>
    </location>
</feature>
<dbReference type="GO" id="GO:0016671">
    <property type="term" value="F:oxidoreductase activity, acting on a sulfur group of donors, disulfide as acceptor"/>
    <property type="evidence" value="ECO:0007669"/>
    <property type="project" value="InterPro"/>
</dbReference>
<comment type="similarity">
    <text evidence="1">Belongs to the GILT family.</text>
</comment>
<keyword evidence="2" id="KW-0325">Glycoprotein</keyword>
<name>A0A061ER18_THECC</name>
<proteinExistence type="inferred from homology"/>